<feature type="compositionally biased region" description="Polar residues" evidence="2">
    <location>
        <begin position="150"/>
        <end position="163"/>
    </location>
</feature>
<comment type="subcellular location">
    <subcellularLocation>
        <location evidence="1">Membrane</location>
        <topology evidence="1">Multi-pass membrane protein</topology>
    </subcellularLocation>
</comment>
<dbReference type="Proteomes" id="UP000594638">
    <property type="component" value="Unassembled WGS sequence"/>
</dbReference>
<dbReference type="EMBL" id="CACTIH010007325">
    <property type="protein sequence ID" value="CAA3009759.1"/>
    <property type="molecule type" value="Genomic_DNA"/>
</dbReference>
<evidence type="ECO:0000256" key="1">
    <source>
        <dbReference type="RuleBase" id="RU362006"/>
    </source>
</evidence>
<gene>
    <name evidence="3" type="ORF">OLEA9_A025143</name>
</gene>
<feature type="compositionally biased region" description="Polar residues" evidence="2">
    <location>
        <begin position="190"/>
        <end position="203"/>
    </location>
</feature>
<dbReference type="GO" id="GO:0016020">
    <property type="term" value="C:membrane"/>
    <property type="evidence" value="ECO:0007669"/>
    <property type="project" value="UniProtKB-SubCell"/>
</dbReference>
<dbReference type="OrthoDB" id="434647at2759"/>
<dbReference type="InterPro" id="IPR004345">
    <property type="entry name" value="TB2_DP1_HVA22"/>
</dbReference>
<comment type="caution">
    <text evidence="3">The sequence shown here is derived from an EMBL/GenBank/DDBJ whole genome shotgun (WGS) entry which is preliminary data.</text>
</comment>
<evidence type="ECO:0000313" key="4">
    <source>
        <dbReference type="Proteomes" id="UP000594638"/>
    </source>
</evidence>
<dbReference type="AlphaFoldDB" id="A0A8S0TXS4"/>
<organism evidence="3 4">
    <name type="scientific">Olea europaea subsp. europaea</name>
    <dbReference type="NCBI Taxonomy" id="158383"/>
    <lineage>
        <taxon>Eukaryota</taxon>
        <taxon>Viridiplantae</taxon>
        <taxon>Streptophyta</taxon>
        <taxon>Embryophyta</taxon>
        <taxon>Tracheophyta</taxon>
        <taxon>Spermatophyta</taxon>
        <taxon>Magnoliopsida</taxon>
        <taxon>eudicotyledons</taxon>
        <taxon>Gunneridae</taxon>
        <taxon>Pentapetalae</taxon>
        <taxon>asterids</taxon>
        <taxon>lamiids</taxon>
        <taxon>Lamiales</taxon>
        <taxon>Oleaceae</taxon>
        <taxon>Oleeae</taxon>
        <taxon>Olea</taxon>
    </lineage>
</organism>
<dbReference type="Pfam" id="PF03134">
    <property type="entry name" value="TB2_DP1_HVA22"/>
    <property type="match status" value="1"/>
</dbReference>
<keyword evidence="4" id="KW-1185">Reference proteome</keyword>
<evidence type="ECO:0000256" key="2">
    <source>
        <dbReference type="SAM" id="MobiDB-lite"/>
    </source>
</evidence>
<proteinExistence type="inferred from homology"/>
<protein>
    <recommendedName>
        <fullName evidence="1">HVA22-like protein</fullName>
    </recommendedName>
</protein>
<comment type="similarity">
    <text evidence="1">Belongs to the DP1 family.</text>
</comment>
<feature type="region of interest" description="Disordered" evidence="2">
    <location>
        <begin position="150"/>
        <end position="203"/>
    </location>
</feature>
<sequence>MIGGFISRGLILVLAYAYPAFECFKAVENNGVEVQELRFWCQYWIIIAMLTALERIADIFVSWWPMYGELKLALFIYLWYPKTKGAGYVYQTYLRPYVSKHEMDIDWGLQELRERAWNLATYHWQICLQLVSAKIPQFIQFMTSQSVRIKQPGSQNGENQHSYETPPPTSSPTSTPSRLVKRNKTDREQLPNTPSGKPTSQHA</sequence>
<evidence type="ECO:0000313" key="3">
    <source>
        <dbReference type="EMBL" id="CAA3009759.1"/>
    </source>
</evidence>
<dbReference type="Gramene" id="OE9A025143T1">
    <property type="protein sequence ID" value="OE9A025143C1"/>
    <property type="gene ID" value="OE9A025143"/>
</dbReference>
<accession>A0A8S0TXS4</accession>
<name>A0A8S0TXS4_OLEEU</name>
<dbReference type="PANTHER" id="PTHR12300:SF162">
    <property type="entry name" value="HVA22-LIKE PROTEIN J"/>
    <property type="match status" value="1"/>
</dbReference>
<reference evidence="3 4" key="1">
    <citation type="submission" date="2019-12" db="EMBL/GenBank/DDBJ databases">
        <authorList>
            <person name="Alioto T."/>
            <person name="Alioto T."/>
            <person name="Gomez Garrido J."/>
        </authorList>
    </citation>
    <scope>NUCLEOTIDE SEQUENCE [LARGE SCALE GENOMIC DNA]</scope>
</reference>
<dbReference type="PANTHER" id="PTHR12300">
    <property type="entry name" value="HVA22-LIKE PROTEINS"/>
    <property type="match status" value="1"/>
</dbReference>